<dbReference type="Proteomes" id="UP001331761">
    <property type="component" value="Unassembled WGS sequence"/>
</dbReference>
<protein>
    <submittedName>
        <fullName evidence="2">Uncharacterized protein</fullName>
    </submittedName>
</protein>
<keyword evidence="3" id="KW-1185">Reference proteome</keyword>
<name>A0AAN8FJ22_TRICO</name>
<dbReference type="AlphaFoldDB" id="A0AAN8FJ22"/>
<gene>
    <name evidence="2" type="ORF">GCK32_014066</name>
</gene>
<feature type="non-terminal residue" evidence="2">
    <location>
        <position position="1"/>
    </location>
</feature>
<reference evidence="2 3" key="1">
    <citation type="submission" date="2019-10" db="EMBL/GenBank/DDBJ databases">
        <title>Assembly and Annotation for the nematode Trichostrongylus colubriformis.</title>
        <authorList>
            <person name="Martin J."/>
        </authorList>
    </citation>
    <scope>NUCLEOTIDE SEQUENCE [LARGE SCALE GENOMIC DNA]</scope>
    <source>
        <strain evidence="2">G859</strain>
        <tissue evidence="2">Whole worm</tissue>
    </source>
</reference>
<accession>A0AAN8FJ22</accession>
<feature type="compositionally biased region" description="Basic and acidic residues" evidence="1">
    <location>
        <begin position="1"/>
        <end position="11"/>
    </location>
</feature>
<evidence type="ECO:0000313" key="3">
    <source>
        <dbReference type="Proteomes" id="UP001331761"/>
    </source>
</evidence>
<organism evidence="2 3">
    <name type="scientific">Trichostrongylus colubriformis</name>
    <name type="common">Black scour worm</name>
    <dbReference type="NCBI Taxonomy" id="6319"/>
    <lineage>
        <taxon>Eukaryota</taxon>
        <taxon>Metazoa</taxon>
        <taxon>Ecdysozoa</taxon>
        <taxon>Nematoda</taxon>
        <taxon>Chromadorea</taxon>
        <taxon>Rhabditida</taxon>
        <taxon>Rhabditina</taxon>
        <taxon>Rhabditomorpha</taxon>
        <taxon>Strongyloidea</taxon>
        <taxon>Trichostrongylidae</taxon>
        <taxon>Trichostrongylus</taxon>
    </lineage>
</organism>
<proteinExistence type="predicted"/>
<dbReference type="EMBL" id="WIXE01013471">
    <property type="protein sequence ID" value="KAK5975087.1"/>
    <property type="molecule type" value="Genomic_DNA"/>
</dbReference>
<evidence type="ECO:0000256" key="1">
    <source>
        <dbReference type="SAM" id="MobiDB-lite"/>
    </source>
</evidence>
<evidence type="ECO:0000313" key="2">
    <source>
        <dbReference type="EMBL" id="KAK5975087.1"/>
    </source>
</evidence>
<sequence>KNTDTETTVEKKPKKSKKDKKQNDIRVYLVGRKSSSKNRIVGKYVKLNKSPTVAVVGESTTRFVGRLSSTAVVYGKSFKLTNLSRKELHLNVAPINWPEHIKLLHPTSPTTLAPGQTKDMAVTVTRSDESVVSECHLLSIVHRKTTLSHVLTFKIDAMAVHHEGPLLTELYTPEEVKMITTFRPVVNLPRPLDENYQQPADETETTETVHTVVNMLKDEVDSMCTGIIPQAKIEANSVHTIVEGCVIEVYSFYTYSIASTVDWLS</sequence>
<comment type="caution">
    <text evidence="2">The sequence shown here is derived from an EMBL/GenBank/DDBJ whole genome shotgun (WGS) entry which is preliminary data.</text>
</comment>
<feature type="non-terminal residue" evidence="2">
    <location>
        <position position="265"/>
    </location>
</feature>
<feature type="region of interest" description="Disordered" evidence="1">
    <location>
        <begin position="1"/>
        <end position="23"/>
    </location>
</feature>